<dbReference type="EMBL" id="MU006217">
    <property type="protein sequence ID" value="KAF2832711.1"/>
    <property type="molecule type" value="Genomic_DNA"/>
</dbReference>
<organism evidence="2 3">
    <name type="scientific">Ophiobolus disseminans</name>
    <dbReference type="NCBI Taxonomy" id="1469910"/>
    <lineage>
        <taxon>Eukaryota</taxon>
        <taxon>Fungi</taxon>
        <taxon>Dikarya</taxon>
        <taxon>Ascomycota</taxon>
        <taxon>Pezizomycotina</taxon>
        <taxon>Dothideomycetes</taxon>
        <taxon>Pleosporomycetidae</taxon>
        <taxon>Pleosporales</taxon>
        <taxon>Pleosporineae</taxon>
        <taxon>Phaeosphaeriaceae</taxon>
        <taxon>Ophiobolus</taxon>
    </lineage>
</organism>
<sequence>MKRLLDYRKRRALAKSSSNSNIAASFKYQKLHGKGAIRLLTIQPGTEADQIVCQLQHNVLLPTLKNTGTTYDALSYRWGEQSPLSAITLDGQEFHVGPNLHGALKIMRRPDQPRVVWIDAICINQGKDSAACAERAIQVKMMQDIYGSATQTVIWLGAEADESNMA</sequence>
<evidence type="ECO:0000259" key="1">
    <source>
        <dbReference type="Pfam" id="PF06985"/>
    </source>
</evidence>
<dbReference type="PANTHER" id="PTHR24148:SF64">
    <property type="entry name" value="HETEROKARYON INCOMPATIBILITY DOMAIN-CONTAINING PROTEIN"/>
    <property type="match status" value="1"/>
</dbReference>
<dbReference type="InterPro" id="IPR010730">
    <property type="entry name" value="HET"/>
</dbReference>
<name>A0A6A7AHE2_9PLEO</name>
<protein>
    <submittedName>
        <fullName evidence="2">HET-domain-containing protein</fullName>
    </submittedName>
</protein>
<evidence type="ECO:0000313" key="2">
    <source>
        <dbReference type="EMBL" id="KAF2832711.1"/>
    </source>
</evidence>
<keyword evidence="3" id="KW-1185">Reference proteome</keyword>
<dbReference type="InterPro" id="IPR052895">
    <property type="entry name" value="HetReg/Transcr_Mod"/>
</dbReference>
<gene>
    <name evidence="2" type="ORF">CC86DRAFT_280149</name>
</gene>
<evidence type="ECO:0000313" key="3">
    <source>
        <dbReference type="Proteomes" id="UP000799424"/>
    </source>
</evidence>
<accession>A0A6A7AHE2</accession>
<dbReference type="OrthoDB" id="2157530at2759"/>
<dbReference type="Proteomes" id="UP000799424">
    <property type="component" value="Unassembled WGS sequence"/>
</dbReference>
<dbReference type="Pfam" id="PF06985">
    <property type="entry name" value="HET"/>
    <property type="match status" value="1"/>
</dbReference>
<dbReference type="PANTHER" id="PTHR24148">
    <property type="entry name" value="ANKYRIN REPEAT DOMAIN-CONTAINING PROTEIN 39 HOMOLOG-RELATED"/>
    <property type="match status" value="1"/>
</dbReference>
<feature type="non-terminal residue" evidence="2">
    <location>
        <position position="166"/>
    </location>
</feature>
<reference evidence="2" key="1">
    <citation type="journal article" date="2020" name="Stud. Mycol.">
        <title>101 Dothideomycetes genomes: a test case for predicting lifestyles and emergence of pathogens.</title>
        <authorList>
            <person name="Haridas S."/>
            <person name="Albert R."/>
            <person name="Binder M."/>
            <person name="Bloem J."/>
            <person name="Labutti K."/>
            <person name="Salamov A."/>
            <person name="Andreopoulos B."/>
            <person name="Baker S."/>
            <person name="Barry K."/>
            <person name="Bills G."/>
            <person name="Bluhm B."/>
            <person name="Cannon C."/>
            <person name="Castanera R."/>
            <person name="Culley D."/>
            <person name="Daum C."/>
            <person name="Ezra D."/>
            <person name="Gonzalez J."/>
            <person name="Henrissat B."/>
            <person name="Kuo A."/>
            <person name="Liang C."/>
            <person name="Lipzen A."/>
            <person name="Lutzoni F."/>
            <person name="Magnuson J."/>
            <person name="Mondo S."/>
            <person name="Nolan M."/>
            <person name="Ohm R."/>
            <person name="Pangilinan J."/>
            <person name="Park H.-J."/>
            <person name="Ramirez L."/>
            <person name="Alfaro M."/>
            <person name="Sun H."/>
            <person name="Tritt A."/>
            <person name="Yoshinaga Y."/>
            <person name="Zwiers L.-H."/>
            <person name="Turgeon B."/>
            <person name="Goodwin S."/>
            <person name="Spatafora J."/>
            <person name="Crous P."/>
            <person name="Grigoriev I."/>
        </authorList>
    </citation>
    <scope>NUCLEOTIDE SEQUENCE</scope>
    <source>
        <strain evidence="2">CBS 113818</strain>
    </source>
</reference>
<feature type="domain" description="Heterokaryon incompatibility" evidence="1">
    <location>
        <begin position="71"/>
        <end position="163"/>
    </location>
</feature>
<proteinExistence type="predicted"/>
<dbReference type="AlphaFoldDB" id="A0A6A7AHE2"/>